<dbReference type="GO" id="GO:0016787">
    <property type="term" value="F:hydrolase activity"/>
    <property type="evidence" value="ECO:0007669"/>
    <property type="project" value="UniProtKB-KW"/>
</dbReference>
<comment type="caution">
    <text evidence="2">The sequence shown here is derived from an EMBL/GenBank/DDBJ whole genome shotgun (WGS) entry which is preliminary data.</text>
</comment>
<dbReference type="EMBL" id="QKWP01000607">
    <property type="protein sequence ID" value="RIB17401.1"/>
    <property type="molecule type" value="Genomic_DNA"/>
</dbReference>
<proteinExistence type="predicted"/>
<keyword evidence="2" id="KW-0378">Hydrolase</keyword>
<evidence type="ECO:0000259" key="1">
    <source>
        <dbReference type="Pfam" id="PF00561"/>
    </source>
</evidence>
<evidence type="ECO:0000313" key="2">
    <source>
        <dbReference type="EMBL" id="RIB17401.1"/>
    </source>
</evidence>
<dbReference type="AlphaFoldDB" id="A0A397V659"/>
<dbReference type="OrthoDB" id="8119704at2759"/>
<dbReference type="InterPro" id="IPR029058">
    <property type="entry name" value="AB_hydrolase_fold"/>
</dbReference>
<dbReference type="PANTHER" id="PTHR43433">
    <property type="entry name" value="HYDROLASE, ALPHA/BETA FOLD FAMILY PROTEIN"/>
    <property type="match status" value="1"/>
</dbReference>
<dbReference type="SUPFAM" id="SSF53474">
    <property type="entry name" value="alpha/beta-Hydrolases"/>
    <property type="match status" value="1"/>
</dbReference>
<dbReference type="Pfam" id="PF00561">
    <property type="entry name" value="Abhydrolase_1"/>
    <property type="match status" value="1"/>
</dbReference>
<keyword evidence="3" id="KW-1185">Reference proteome</keyword>
<dbReference type="Gene3D" id="3.40.50.1820">
    <property type="entry name" value="alpha/beta hydrolase"/>
    <property type="match status" value="1"/>
</dbReference>
<protein>
    <submittedName>
        <fullName evidence="2">Alpha/Beta hydrolase protein</fullName>
    </submittedName>
</protein>
<dbReference type="PANTHER" id="PTHR43433:SF5">
    <property type="entry name" value="AB HYDROLASE-1 DOMAIN-CONTAINING PROTEIN"/>
    <property type="match status" value="1"/>
</dbReference>
<feature type="domain" description="AB hydrolase-1" evidence="1">
    <location>
        <begin position="32"/>
        <end position="266"/>
    </location>
</feature>
<dbReference type="InterPro" id="IPR050471">
    <property type="entry name" value="AB_hydrolase"/>
</dbReference>
<sequence length="305" mass="34968">MHETHFFEQQDGSRIAYNILEPQKPDDIKKTPLVLIMGVYGVKEIFMGLKEELAKNQKVIVFDNRGIGESSVVSHYDPISLDLMAQDTIALIKYLGIKRFNLLGWCFGGIIAIYIASNLPLELELERLIICASSISGTFILYDESRCNLMNLPDGPKNIQEQKDKFMRTYNESFIDYMVNHPDIFDKYAEIHVTSNRPFEILKRQWETIKETNFLNILSESKTINFPTLLIHGEEDVLVPIENSELLTREITNSKFISIPKAGHTFWFGAPESITFINEFLSRDGFGQLGQLSASYRRLSTISRL</sequence>
<dbReference type="STRING" id="44941.A0A397V659"/>
<evidence type="ECO:0000313" key="3">
    <source>
        <dbReference type="Proteomes" id="UP000266673"/>
    </source>
</evidence>
<accession>A0A397V659</accession>
<organism evidence="2 3">
    <name type="scientific">Gigaspora rosea</name>
    <dbReference type="NCBI Taxonomy" id="44941"/>
    <lineage>
        <taxon>Eukaryota</taxon>
        <taxon>Fungi</taxon>
        <taxon>Fungi incertae sedis</taxon>
        <taxon>Mucoromycota</taxon>
        <taxon>Glomeromycotina</taxon>
        <taxon>Glomeromycetes</taxon>
        <taxon>Diversisporales</taxon>
        <taxon>Gigasporaceae</taxon>
        <taxon>Gigaspora</taxon>
    </lineage>
</organism>
<reference evidence="2 3" key="1">
    <citation type="submission" date="2018-06" db="EMBL/GenBank/DDBJ databases">
        <title>Comparative genomics reveals the genomic features of Rhizophagus irregularis, R. cerebriforme, R. diaphanum and Gigaspora rosea, and their symbiotic lifestyle signature.</title>
        <authorList>
            <person name="Morin E."/>
            <person name="San Clemente H."/>
            <person name="Chen E.C.H."/>
            <person name="De La Providencia I."/>
            <person name="Hainaut M."/>
            <person name="Kuo A."/>
            <person name="Kohler A."/>
            <person name="Murat C."/>
            <person name="Tang N."/>
            <person name="Roy S."/>
            <person name="Loubradou J."/>
            <person name="Henrissat B."/>
            <person name="Grigoriev I.V."/>
            <person name="Corradi N."/>
            <person name="Roux C."/>
            <person name="Martin F.M."/>
        </authorList>
    </citation>
    <scope>NUCLEOTIDE SEQUENCE [LARGE SCALE GENOMIC DNA]</scope>
    <source>
        <strain evidence="2 3">DAOM 194757</strain>
    </source>
</reference>
<gene>
    <name evidence="2" type="ORF">C2G38_1433682</name>
</gene>
<dbReference type="InterPro" id="IPR000073">
    <property type="entry name" value="AB_hydrolase_1"/>
</dbReference>
<dbReference type="PRINTS" id="PR00111">
    <property type="entry name" value="ABHYDROLASE"/>
</dbReference>
<name>A0A397V659_9GLOM</name>
<dbReference type="Proteomes" id="UP000266673">
    <property type="component" value="Unassembled WGS sequence"/>
</dbReference>